<proteinExistence type="predicted"/>
<sequence length="147" mass="16135">MNPALVVMTILGCNDSGTDCHYIATVNQRWPTVAMCDSVSENQLPSYANHPYPVIIAVCQQPNIAVPATGPIPQQKPAPEQLVPSQNEPEDALQAEVSEQEKQSLASSAIQRVRNVLPTTEGVRSLVGKPVRLVEDSYSWVARRFQR</sequence>
<protein>
    <submittedName>
        <fullName evidence="2">Uncharacterized protein</fullName>
    </submittedName>
</protein>
<name>A0A4R5ULE6_9HYPH</name>
<evidence type="ECO:0000313" key="2">
    <source>
        <dbReference type="EMBL" id="TDK38631.1"/>
    </source>
</evidence>
<dbReference type="OrthoDB" id="7916376at2"/>
<keyword evidence="3" id="KW-1185">Reference proteome</keyword>
<accession>A0A4R5ULE6</accession>
<evidence type="ECO:0000256" key="1">
    <source>
        <dbReference type="SAM" id="MobiDB-lite"/>
    </source>
</evidence>
<dbReference type="RefSeq" id="WP_133314080.1">
    <property type="nucleotide sequence ID" value="NZ_SMTL01000001.1"/>
</dbReference>
<reference evidence="2 3" key="1">
    <citation type="submission" date="2019-03" db="EMBL/GenBank/DDBJ databases">
        <title>Rhizobium sp. nov., an bacterium isolated from biocrust in Mu Us Desert.</title>
        <authorList>
            <person name="Lixiong L."/>
        </authorList>
    </citation>
    <scope>NUCLEOTIDE SEQUENCE [LARGE SCALE GENOMIC DNA]</scope>
    <source>
        <strain evidence="2 3">SPY-1</strain>
    </source>
</reference>
<dbReference type="Proteomes" id="UP000295238">
    <property type="component" value="Unassembled WGS sequence"/>
</dbReference>
<dbReference type="EMBL" id="SMTL01000001">
    <property type="protein sequence ID" value="TDK38631.1"/>
    <property type="molecule type" value="Genomic_DNA"/>
</dbReference>
<evidence type="ECO:0000313" key="3">
    <source>
        <dbReference type="Proteomes" id="UP000295238"/>
    </source>
</evidence>
<dbReference type="AlphaFoldDB" id="A0A4R5ULE6"/>
<organism evidence="2 3">
    <name type="scientific">Rhizobium deserti</name>
    <dbReference type="NCBI Taxonomy" id="2547961"/>
    <lineage>
        <taxon>Bacteria</taxon>
        <taxon>Pseudomonadati</taxon>
        <taxon>Pseudomonadota</taxon>
        <taxon>Alphaproteobacteria</taxon>
        <taxon>Hyphomicrobiales</taxon>
        <taxon>Rhizobiaceae</taxon>
        <taxon>Rhizobium/Agrobacterium group</taxon>
        <taxon>Rhizobium</taxon>
    </lineage>
</organism>
<comment type="caution">
    <text evidence="2">The sequence shown here is derived from an EMBL/GenBank/DDBJ whole genome shotgun (WGS) entry which is preliminary data.</text>
</comment>
<feature type="region of interest" description="Disordered" evidence="1">
    <location>
        <begin position="67"/>
        <end position="101"/>
    </location>
</feature>
<gene>
    <name evidence="2" type="ORF">E2F50_00260</name>
</gene>